<comment type="caution">
    <text evidence="2">The sequence shown here is derived from an EMBL/GenBank/DDBJ whole genome shotgun (WGS) entry which is preliminary data.</text>
</comment>
<name>A0A0F9KD61_9ZZZZ</name>
<evidence type="ECO:0000313" key="2">
    <source>
        <dbReference type="EMBL" id="KKM80199.1"/>
    </source>
</evidence>
<dbReference type="InterPro" id="IPR004291">
    <property type="entry name" value="Transposase_IS66_central"/>
</dbReference>
<accession>A0A0F9KD61</accession>
<organism evidence="2">
    <name type="scientific">marine sediment metagenome</name>
    <dbReference type="NCBI Taxonomy" id="412755"/>
    <lineage>
        <taxon>unclassified sequences</taxon>
        <taxon>metagenomes</taxon>
        <taxon>ecological metagenomes</taxon>
    </lineage>
</organism>
<evidence type="ECO:0000259" key="1">
    <source>
        <dbReference type="Pfam" id="PF03050"/>
    </source>
</evidence>
<feature type="domain" description="Transposase IS66 central" evidence="1">
    <location>
        <begin position="58"/>
        <end position="316"/>
    </location>
</feature>
<proteinExistence type="predicted"/>
<sequence>IEPEKDVTGLKCIGNEVTDELEYNAAILKIKRYIRHKYAMANNEGVITGNLPTRPIDKCIAGPGLLAHIHVSKFVYHLPFYRQAQRFNTEHQMVIPCTTIDGWQTRTSNLAWPLYEELKRQVLGQGYIQLDETPIKVLDQRKKGTTHRGWYWVYNSPPEHIVFFDYQQGRGREGPRKLLTDFKDYLQTDGYVVYDWFGLQKDITLVSCWAHARRAVEKSLSDDRKRAGHAMQEIQKLYMVERKAREQGLSAEQRHQLRLDESLPILNALGTWMAEQIKTTLPKSPFGKALIYSVSRWDNLMAYLKDGYLELDNNIVYPNFFIIPTSFITYRYRACS</sequence>
<protein>
    <recommendedName>
        <fullName evidence="1">Transposase IS66 central domain-containing protein</fullName>
    </recommendedName>
</protein>
<dbReference type="Pfam" id="PF03050">
    <property type="entry name" value="DDE_Tnp_IS66"/>
    <property type="match status" value="1"/>
</dbReference>
<reference evidence="2" key="1">
    <citation type="journal article" date="2015" name="Nature">
        <title>Complex archaea that bridge the gap between prokaryotes and eukaryotes.</title>
        <authorList>
            <person name="Spang A."/>
            <person name="Saw J.H."/>
            <person name="Jorgensen S.L."/>
            <person name="Zaremba-Niedzwiedzka K."/>
            <person name="Martijn J."/>
            <person name="Lind A.E."/>
            <person name="van Eijk R."/>
            <person name="Schleper C."/>
            <person name="Guy L."/>
            <person name="Ettema T.J."/>
        </authorList>
    </citation>
    <scope>NUCLEOTIDE SEQUENCE</scope>
</reference>
<dbReference type="EMBL" id="LAZR01008219">
    <property type="protein sequence ID" value="KKM80199.1"/>
    <property type="molecule type" value="Genomic_DNA"/>
</dbReference>
<dbReference type="PANTHER" id="PTHR33678:SF1">
    <property type="entry name" value="BLL1576 PROTEIN"/>
    <property type="match status" value="1"/>
</dbReference>
<dbReference type="PANTHER" id="PTHR33678">
    <property type="entry name" value="BLL1576 PROTEIN"/>
    <property type="match status" value="1"/>
</dbReference>
<gene>
    <name evidence="2" type="ORF">LCGC14_1342320</name>
</gene>
<dbReference type="InterPro" id="IPR052344">
    <property type="entry name" value="Transposase-related"/>
</dbReference>
<feature type="non-terminal residue" evidence="2">
    <location>
        <position position="1"/>
    </location>
</feature>
<dbReference type="AlphaFoldDB" id="A0A0F9KD61"/>
<dbReference type="NCBIfam" id="NF033517">
    <property type="entry name" value="transpos_IS66"/>
    <property type="match status" value="1"/>
</dbReference>